<dbReference type="InterPro" id="IPR014347">
    <property type="entry name" value="Tautomerase/MIF_sf"/>
</dbReference>
<dbReference type="Gene3D" id="3.30.429.10">
    <property type="entry name" value="Macrophage Migration Inhibitory Factor"/>
    <property type="match status" value="1"/>
</dbReference>
<name>A0A6P2HRB9_BURL3</name>
<accession>A0A6P2HRB9</accession>
<reference evidence="1 2" key="1">
    <citation type="submission" date="2019-09" db="EMBL/GenBank/DDBJ databases">
        <authorList>
            <person name="Depoorter E."/>
        </authorList>
    </citation>
    <scope>NUCLEOTIDE SEQUENCE [LARGE SCALE GENOMIC DNA]</scope>
    <source>
        <strain evidence="1">LMG 6863</strain>
    </source>
</reference>
<dbReference type="AlphaFoldDB" id="A0A6P2HRB9"/>
<evidence type="ECO:0008006" key="3">
    <source>
        <dbReference type="Google" id="ProtNLM"/>
    </source>
</evidence>
<gene>
    <name evidence="1" type="ORF">BLA6863_00703</name>
</gene>
<dbReference type="EMBL" id="CABVPY010000003">
    <property type="protein sequence ID" value="VWB18522.1"/>
    <property type="molecule type" value="Genomic_DNA"/>
</dbReference>
<organism evidence="1 2">
    <name type="scientific">Burkholderia lata (strain ATCC 17760 / DSM 23089 / LMG 22485 / NCIMB 9086 / R18194 / 383)</name>
    <dbReference type="NCBI Taxonomy" id="482957"/>
    <lineage>
        <taxon>Bacteria</taxon>
        <taxon>Pseudomonadati</taxon>
        <taxon>Pseudomonadota</taxon>
        <taxon>Betaproteobacteria</taxon>
        <taxon>Burkholderiales</taxon>
        <taxon>Burkholderiaceae</taxon>
        <taxon>Burkholderia</taxon>
        <taxon>Burkholderia cepacia complex</taxon>
    </lineage>
</organism>
<dbReference type="Proteomes" id="UP000494170">
    <property type="component" value="Unassembled WGS sequence"/>
</dbReference>
<protein>
    <recommendedName>
        <fullName evidence="3">4-oxalocrotonate tautomerase</fullName>
    </recommendedName>
</protein>
<proteinExistence type="predicted"/>
<evidence type="ECO:0000313" key="1">
    <source>
        <dbReference type="EMBL" id="VWB18522.1"/>
    </source>
</evidence>
<sequence>MHALVGDGVPNKPYYRVSVTLPAGSMDEHHRAGLIYEMTRAVLTADGAHFTDTEAMRVWVTLSEIDEGAWGMGGRVLGFKDIMRYAVKATLPVLVDNLEPVPRKKPEKAA</sequence>
<evidence type="ECO:0000313" key="2">
    <source>
        <dbReference type="Proteomes" id="UP000494170"/>
    </source>
</evidence>